<dbReference type="Proteomes" id="UP000034894">
    <property type="component" value="Unassembled WGS sequence"/>
</dbReference>
<sequence>MTKHQEYYQKMIDNNKQIFSEFIDLHDKYTKDSASWQVKYNEVGEKIVAIIRDWEGKLCRESERGQFGKYSANLADKSGLLSAATSPKSISSE</sequence>
<proteinExistence type="predicted"/>
<comment type="caution">
    <text evidence="1">The sequence shown here is derived from an EMBL/GenBank/DDBJ whole genome shotgun (WGS) entry which is preliminary data.</text>
</comment>
<dbReference type="EMBL" id="LCFP01000002">
    <property type="protein sequence ID" value="KKS98303.1"/>
    <property type="molecule type" value="Genomic_DNA"/>
</dbReference>
<accession>A0A0G1GHN6</accession>
<name>A0A0G1GHN6_9BACT</name>
<evidence type="ECO:0000313" key="2">
    <source>
        <dbReference type="Proteomes" id="UP000034894"/>
    </source>
</evidence>
<organism evidence="1 2">
    <name type="scientific">Candidatus Gottesmanbacteria bacterium GW2011_GWA2_43_14</name>
    <dbReference type="NCBI Taxonomy" id="1618443"/>
    <lineage>
        <taxon>Bacteria</taxon>
        <taxon>Candidatus Gottesmaniibacteriota</taxon>
    </lineage>
</organism>
<gene>
    <name evidence="1" type="ORF">UV73_C0002G0017</name>
</gene>
<reference evidence="1 2" key="1">
    <citation type="journal article" date="2015" name="Nature">
        <title>rRNA introns, odd ribosomes, and small enigmatic genomes across a large radiation of phyla.</title>
        <authorList>
            <person name="Brown C.T."/>
            <person name="Hug L.A."/>
            <person name="Thomas B.C."/>
            <person name="Sharon I."/>
            <person name="Castelle C.J."/>
            <person name="Singh A."/>
            <person name="Wilkins M.J."/>
            <person name="Williams K.H."/>
            <person name="Banfield J.F."/>
        </authorList>
    </citation>
    <scope>NUCLEOTIDE SEQUENCE [LARGE SCALE GENOMIC DNA]</scope>
</reference>
<protein>
    <submittedName>
        <fullName evidence="1">Uncharacterized protein</fullName>
    </submittedName>
</protein>
<evidence type="ECO:0000313" key="1">
    <source>
        <dbReference type="EMBL" id="KKS98303.1"/>
    </source>
</evidence>
<dbReference type="AlphaFoldDB" id="A0A0G1GHN6"/>